<keyword evidence="6 11" id="KW-0808">Transferase</keyword>
<dbReference type="GO" id="GO:0008793">
    <property type="term" value="F:aromatic-amino-acid transaminase activity"/>
    <property type="evidence" value="ECO:0007669"/>
    <property type="project" value="TreeGrafter"/>
</dbReference>
<comment type="catalytic activity">
    <reaction evidence="8">
        <text>an aromatic L-alpha-amino acid + 2-oxoglutarate = an aromatic oxo-acid + L-glutamate</text>
        <dbReference type="Rhea" id="RHEA:17533"/>
        <dbReference type="ChEBI" id="CHEBI:16810"/>
        <dbReference type="ChEBI" id="CHEBI:29985"/>
        <dbReference type="ChEBI" id="CHEBI:73309"/>
        <dbReference type="ChEBI" id="CHEBI:84824"/>
        <dbReference type="EC" id="2.6.1.57"/>
    </reaction>
</comment>
<evidence type="ECO:0000313" key="11">
    <source>
        <dbReference type="EMBL" id="KKF92678.1"/>
    </source>
</evidence>
<feature type="domain" description="Aminotransferase class I/classII large" evidence="10">
    <location>
        <begin position="179"/>
        <end position="516"/>
    </location>
</feature>
<name>A0A0F8BK36_CERFI</name>
<dbReference type="Pfam" id="PF00155">
    <property type="entry name" value="Aminotran_1_2"/>
    <property type="match status" value="1"/>
</dbReference>
<evidence type="ECO:0000256" key="4">
    <source>
        <dbReference type="ARBA" id="ARBA00022490"/>
    </source>
</evidence>
<keyword evidence="7" id="KW-0663">Pyridoxal phosphate</keyword>
<evidence type="ECO:0000256" key="3">
    <source>
        <dbReference type="ARBA" id="ARBA00007441"/>
    </source>
</evidence>
<dbReference type="GO" id="GO:0030170">
    <property type="term" value="F:pyridoxal phosphate binding"/>
    <property type="evidence" value="ECO:0007669"/>
    <property type="project" value="InterPro"/>
</dbReference>
<dbReference type="InterPro" id="IPR004839">
    <property type="entry name" value="Aminotransferase_I/II_large"/>
</dbReference>
<evidence type="ECO:0000256" key="1">
    <source>
        <dbReference type="ARBA" id="ARBA00001933"/>
    </source>
</evidence>
<dbReference type="AlphaFoldDB" id="A0A0F8BK36"/>
<dbReference type="EC" id="2.6.1.57" evidence="9"/>
<keyword evidence="4" id="KW-0963">Cytoplasm</keyword>
<comment type="subcellular location">
    <subcellularLocation>
        <location evidence="2">Cytoplasm</location>
    </subcellularLocation>
</comment>
<comment type="cofactor">
    <cofactor evidence="1">
        <name>pyridoxal 5'-phosphate</name>
        <dbReference type="ChEBI" id="CHEBI:597326"/>
    </cofactor>
</comment>
<dbReference type="InterPro" id="IPR015424">
    <property type="entry name" value="PyrdxlP-dep_Trfase"/>
</dbReference>
<keyword evidence="5 11" id="KW-0032">Aminotransferase</keyword>
<dbReference type="InterPro" id="IPR015421">
    <property type="entry name" value="PyrdxlP-dep_Trfase_major"/>
</dbReference>
<dbReference type="GO" id="GO:0006571">
    <property type="term" value="P:tyrosine biosynthetic process"/>
    <property type="evidence" value="ECO:0007669"/>
    <property type="project" value="TreeGrafter"/>
</dbReference>
<dbReference type="GO" id="GO:0009074">
    <property type="term" value="P:aromatic amino acid family catabolic process"/>
    <property type="evidence" value="ECO:0007669"/>
    <property type="project" value="TreeGrafter"/>
</dbReference>
<dbReference type="GO" id="GO:0019878">
    <property type="term" value="P:lysine biosynthetic process via aminoadipic acid"/>
    <property type="evidence" value="ECO:0007669"/>
    <property type="project" value="TreeGrafter"/>
</dbReference>
<organism evidence="11 12">
    <name type="scientific">Ceratocystis fimbriata f. sp. platani</name>
    <dbReference type="NCBI Taxonomy" id="88771"/>
    <lineage>
        <taxon>Eukaryota</taxon>
        <taxon>Fungi</taxon>
        <taxon>Dikarya</taxon>
        <taxon>Ascomycota</taxon>
        <taxon>Pezizomycotina</taxon>
        <taxon>Sordariomycetes</taxon>
        <taxon>Hypocreomycetidae</taxon>
        <taxon>Microascales</taxon>
        <taxon>Ceratocystidaceae</taxon>
        <taxon>Ceratocystis</taxon>
    </lineage>
</organism>
<dbReference type="PANTHER" id="PTHR42790:SF21">
    <property type="entry name" value="AROMATIC_AMINOADIPATE AMINOTRANSFERASE 1"/>
    <property type="match status" value="1"/>
</dbReference>
<reference evidence="11 12" key="1">
    <citation type="submission" date="2015-04" db="EMBL/GenBank/DDBJ databases">
        <title>Genome sequence of Ceratocystis platani, a major pathogen of plane trees.</title>
        <authorList>
            <person name="Belbahri L."/>
        </authorList>
    </citation>
    <scope>NUCLEOTIDE SEQUENCE [LARGE SCALE GENOMIC DNA]</scope>
    <source>
        <strain evidence="11 12">CFO</strain>
    </source>
</reference>
<dbReference type="EMBL" id="LBBL01000352">
    <property type="protein sequence ID" value="KKF92678.1"/>
    <property type="molecule type" value="Genomic_DNA"/>
</dbReference>
<dbReference type="CDD" id="cd00609">
    <property type="entry name" value="AAT_like"/>
    <property type="match status" value="1"/>
</dbReference>
<dbReference type="PANTHER" id="PTHR42790">
    <property type="entry name" value="AMINOTRANSFERASE"/>
    <property type="match status" value="1"/>
</dbReference>
<gene>
    <name evidence="11" type="ORF">CFO_g4970</name>
</gene>
<comment type="caution">
    <text evidence="11">The sequence shown here is derived from an EMBL/GenBank/DDBJ whole genome shotgun (WGS) entry which is preliminary data.</text>
</comment>
<comment type="similarity">
    <text evidence="3">Belongs to the class-I pyridoxal-phosphate-dependent aminotransferase family.</text>
</comment>
<dbReference type="SUPFAM" id="SSF53383">
    <property type="entry name" value="PLP-dependent transferases"/>
    <property type="match status" value="1"/>
</dbReference>
<dbReference type="Gene3D" id="3.40.640.10">
    <property type="entry name" value="Type I PLP-dependent aspartate aminotransferase-like (Major domain)"/>
    <property type="match status" value="1"/>
</dbReference>
<dbReference type="GO" id="GO:0047536">
    <property type="term" value="F:2-aminoadipate transaminase activity"/>
    <property type="evidence" value="ECO:0007669"/>
    <property type="project" value="TreeGrafter"/>
</dbReference>
<dbReference type="InterPro" id="IPR050859">
    <property type="entry name" value="Class-I_PLP-dep_aminotransf"/>
</dbReference>
<evidence type="ECO:0000313" key="12">
    <source>
        <dbReference type="Proteomes" id="UP000034841"/>
    </source>
</evidence>
<evidence type="ECO:0000256" key="5">
    <source>
        <dbReference type="ARBA" id="ARBA00022576"/>
    </source>
</evidence>
<evidence type="ECO:0000256" key="6">
    <source>
        <dbReference type="ARBA" id="ARBA00022679"/>
    </source>
</evidence>
<dbReference type="FunFam" id="3.40.640.10:FF:000074">
    <property type="entry name" value="Aromatic amino acid aminotransferase"/>
    <property type="match status" value="1"/>
</dbReference>
<evidence type="ECO:0000259" key="10">
    <source>
        <dbReference type="Pfam" id="PF00155"/>
    </source>
</evidence>
<protein>
    <recommendedName>
        <fullName evidence="9">aromatic-amino-acid transaminase</fullName>
        <ecNumber evidence="9">2.6.1.57</ecNumber>
    </recommendedName>
</protein>
<dbReference type="OrthoDB" id="691673at2759"/>
<evidence type="ECO:0000256" key="9">
    <source>
        <dbReference type="ARBA" id="ARBA00067014"/>
    </source>
</evidence>
<evidence type="ECO:0000256" key="2">
    <source>
        <dbReference type="ARBA" id="ARBA00004496"/>
    </source>
</evidence>
<proteinExistence type="inferred from homology"/>
<dbReference type="SMR" id="A0A0F8BK36"/>
<dbReference type="GO" id="GO:0005737">
    <property type="term" value="C:cytoplasm"/>
    <property type="evidence" value="ECO:0007669"/>
    <property type="project" value="UniProtKB-SubCell"/>
</dbReference>
<accession>A0A0F8BK36</accession>
<keyword evidence="12" id="KW-1185">Reference proteome</keyword>
<evidence type="ECO:0000256" key="7">
    <source>
        <dbReference type="ARBA" id="ARBA00022898"/>
    </source>
</evidence>
<evidence type="ECO:0000256" key="8">
    <source>
        <dbReference type="ARBA" id="ARBA00051993"/>
    </source>
</evidence>
<sequence length="526" mass="58868">MTAHSSVDTTTTRYSDALQAIKARRAAANHPKAGIAAYSESDYFKGPQTGKPMAKRWDHHLSGESKHRQPCMLKKAAQHLKKPDIISLGGGLPSSEYFPFSEMKLRVNMPDAFTETGPSSQTTMGKHDMSVLDAEYDLAIALNYTQANGSFQFMRWITEHTELLYNPPYADWGCSETIGSTSALEIALRMLCDKNRKDTVLTEEFSFASAIETMTPMGLAIAGVKVDGEGLNPESLDEILSNWDEQARGSRKPHILYTVPSGQNPTGATQSLERRLAVYSVCQKHDVFILEDEPYYFLQMPAYKTKAERDSTPTSTPWSLDAFLSSLVPTFVSIDIDGRVMRMDSFSKVLAPGSRMGWVTAPAQIIERYIRHAEVATQAPSGFSQAALYKLLDETWGHETYLKWLQHIQHEYTHRRNVLLDACEEFMPKSVASWVPPSAGMFLWIKVDHTQHPDIGKRSLEEIEESIFLDCVDNGVLVASGSWFHAETPKPLPGLYFRATFAAASEERMSMAVKRLSEAIKKSFKL</sequence>
<dbReference type="Proteomes" id="UP000034841">
    <property type="component" value="Unassembled WGS sequence"/>
</dbReference>